<dbReference type="EC" id="1.3.1.-" evidence="12"/>
<dbReference type="RefSeq" id="WP_108148593.1">
    <property type="nucleotide sequence ID" value="NZ_CP026304.1"/>
</dbReference>
<proteinExistence type="inferred from homology"/>
<feature type="domain" description="DUS-like FMN-binding" evidence="16">
    <location>
        <begin position="23"/>
        <end position="324"/>
    </location>
</feature>
<feature type="active site" description="Proton donor" evidence="13">
    <location>
        <position position="112"/>
    </location>
</feature>
<dbReference type="InterPro" id="IPR018517">
    <property type="entry name" value="tRNA_hU_synthase_CS"/>
</dbReference>
<gene>
    <name evidence="17" type="ORF">SLUN_12680</name>
</gene>
<evidence type="ECO:0000256" key="13">
    <source>
        <dbReference type="PIRSR" id="PIRSR006621-1"/>
    </source>
</evidence>
<evidence type="ECO:0000256" key="12">
    <source>
        <dbReference type="PIRNR" id="PIRNR006621"/>
    </source>
</evidence>
<evidence type="ECO:0000256" key="5">
    <source>
        <dbReference type="ARBA" id="ARBA00022643"/>
    </source>
</evidence>
<dbReference type="GO" id="GO:0050660">
    <property type="term" value="F:flavin adenine dinucleotide binding"/>
    <property type="evidence" value="ECO:0007669"/>
    <property type="project" value="InterPro"/>
</dbReference>
<sequence>MTTLAPSSTLKIGPYAVQPPVVLAPMAGITNAPFRTLCREFSGGKGLFVSEMITTRALVERNEKTMQLIHFDATETPRSIQLYGVDPVTVGKAVRMIADENLADHIDLNFGCPVPKVTRKGGGSALPYKRPLLRAILNEAVSNAGALPVTMKMRKGIDDDHITFLDAGRIAVDEGVSAIALHGRTAAQHYGGTADWDAIARLKEHVPEIPVLGNGDIWSADDALRMVRETGCDGVVVGRGCLGRPWLFGDLVAAFEGGGACATPTLKEVAGVMRRHAELLGEWIGDETRGVIDFRKHVAWYLKGFAVGSEMRKKLAITSSLAEMDAHLGELDLDQPWPVGADGPRGRTSGNNRVVLPEGWLKDPYDCAGVSAEAELDTSGG</sequence>
<feature type="binding site" evidence="14">
    <location>
        <begin position="238"/>
        <end position="239"/>
    </location>
    <ligand>
        <name>FMN</name>
        <dbReference type="ChEBI" id="CHEBI:58210"/>
    </ligand>
</feature>
<feature type="binding site" evidence="14">
    <location>
        <position position="152"/>
    </location>
    <ligand>
        <name>FMN</name>
        <dbReference type="ChEBI" id="CHEBI:58210"/>
    </ligand>
</feature>
<organism evidence="17 18">
    <name type="scientific">Streptomyces lunaelactis</name>
    <dbReference type="NCBI Taxonomy" id="1535768"/>
    <lineage>
        <taxon>Bacteria</taxon>
        <taxon>Bacillati</taxon>
        <taxon>Actinomycetota</taxon>
        <taxon>Actinomycetes</taxon>
        <taxon>Kitasatosporales</taxon>
        <taxon>Streptomycetaceae</taxon>
        <taxon>Streptomyces</taxon>
    </lineage>
</organism>
<dbReference type="GO" id="GO:0017150">
    <property type="term" value="F:tRNA dihydrouridine synthase activity"/>
    <property type="evidence" value="ECO:0007669"/>
    <property type="project" value="InterPro"/>
</dbReference>
<dbReference type="NCBIfam" id="TIGR00737">
    <property type="entry name" value="nifR3_yhdG"/>
    <property type="match status" value="1"/>
</dbReference>
<comment type="similarity">
    <text evidence="12">Belongs to the dus family.</text>
</comment>
<dbReference type="PROSITE" id="PS01136">
    <property type="entry name" value="UPF0034"/>
    <property type="match status" value="1"/>
</dbReference>
<feature type="binding site" evidence="14">
    <location>
        <position position="81"/>
    </location>
    <ligand>
        <name>FMN</name>
        <dbReference type="ChEBI" id="CHEBI:58210"/>
    </ligand>
</feature>
<evidence type="ECO:0000256" key="2">
    <source>
        <dbReference type="ARBA" id="ARBA00002790"/>
    </source>
</evidence>
<dbReference type="InterPro" id="IPR035587">
    <property type="entry name" value="DUS-like_FMN-bd"/>
</dbReference>
<dbReference type="AlphaFoldDB" id="A0A2R4T199"/>
<evidence type="ECO:0000256" key="1">
    <source>
        <dbReference type="ARBA" id="ARBA00001917"/>
    </source>
</evidence>
<evidence type="ECO:0000313" key="17">
    <source>
        <dbReference type="EMBL" id="AVZ72915.1"/>
    </source>
</evidence>
<dbReference type="CDD" id="cd02801">
    <property type="entry name" value="DUS_like_FMN"/>
    <property type="match status" value="1"/>
</dbReference>
<protein>
    <recommendedName>
        <fullName evidence="12">tRNA-dihydrouridine synthase</fullName>
        <ecNumber evidence="12">1.3.1.-</ecNumber>
    </recommendedName>
</protein>
<evidence type="ECO:0000256" key="14">
    <source>
        <dbReference type="PIRSR" id="PIRSR006621-2"/>
    </source>
</evidence>
<keyword evidence="5 12" id="KW-0288">FMN</keyword>
<dbReference type="PANTHER" id="PTHR45846">
    <property type="entry name" value="TRNA-DIHYDROURIDINE(47) SYNTHASE [NAD(P)(+)]-LIKE"/>
    <property type="match status" value="1"/>
</dbReference>
<comment type="function">
    <text evidence="2 12">Catalyzes the synthesis of 5,6-dihydrouridine (D), a modified base found in the D-loop of most tRNAs, via the reduction of the C5-C6 double bond in target uridines.</text>
</comment>
<evidence type="ECO:0000313" key="18">
    <source>
        <dbReference type="Proteomes" id="UP000244201"/>
    </source>
</evidence>
<keyword evidence="18" id="KW-1185">Reference proteome</keyword>
<comment type="cofactor">
    <cofactor evidence="1 12 14">
        <name>FMN</name>
        <dbReference type="ChEBI" id="CHEBI:58210"/>
    </cofactor>
</comment>
<dbReference type="KEGG" id="slk:SLUN_12680"/>
<dbReference type="SUPFAM" id="SSF51395">
    <property type="entry name" value="FMN-linked oxidoreductases"/>
    <property type="match status" value="1"/>
</dbReference>
<feature type="region of interest" description="Disordered" evidence="15">
    <location>
        <begin position="333"/>
        <end position="352"/>
    </location>
</feature>
<dbReference type="EMBL" id="CP026304">
    <property type="protein sequence ID" value="AVZ72915.1"/>
    <property type="molecule type" value="Genomic_DNA"/>
</dbReference>
<evidence type="ECO:0000256" key="4">
    <source>
        <dbReference type="ARBA" id="ARBA00022630"/>
    </source>
</evidence>
<dbReference type="Pfam" id="PF01207">
    <property type="entry name" value="Dus"/>
    <property type="match status" value="1"/>
</dbReference>
<dbReference type="PIRSF" id="PIRSF006621">
    <property type="entry name" value="Dus"/>
    <property type="match status" value="1"/>
</dbReference>
<evidence type="ECO:0000256" key="3">
    <source>
        <dbReference type="ARBA" id="ARBA00022555"/>
    </source>
</evidence>
<feature type="binding site" evidence="14">
    <location>
        <begin position="25"/>
        <end position="27"/>
    </location>
    <ligand>
        <name>FMN</name>
        <dbReference type="ChEBI" id="CHEBI:58210"/>
    </ligand>
</feature>
<dbReference type="OrthoDB" id="9764501at2"/>
<dbReference type="Gene3D" id="3.20.20.70">
    <property type="entry name" value="Aldolase class I"/>
    <property type="match status" value="1"/>
</dbReference>
<dbReference type="GO" id="GO:0000049">
    <property type="term" value="F:tRNA binding"/>
    <property type="evidence" value="ECO:0007669"/>
    <property type="project" value="UniProtKB-KW"/>
</dbReference>
<keyword evidence="9 12" id="KW-0560">Oxidoreductase</keyword>
<dbReference type="InterPro" id="IPR024036">
    <property type="entry name" value="tRNA-dHydroUridine_Synthase_C"/>
</dbReference>
<keyword evidence="8" id="KW-0694">RNA-binding</keyword>
<keyword evidence="3" id="KW-0820">tRNA-binding</keyword>
<evidence type="ECO:0000256" key="8">
    <source>
        <dbReference type="ARBA" id="ARBA00022884"/>
    </source>
</evidence>
<accession>A0A2R4T199</accession>
<dbReference type="InterPro" id="IPR013785">
    <property type="entry name" value="Aldolase_TIM"/>
</dbReference>
<reference evidence="17 18" key="1">
    <citation type="submission" date="2018-01" db="EMBL/GenBank/DDBJ databases">
        <title>Complete genome sequence of Streptomyces lunaelactis MM109T, a Ferroverdin A producer isolated from cave moonmilk deposits.</title>
        <authorList>
            <person name="Naome A."/>
            <person name="Martinet L."/>
            <person name="Maciejewska M."/>
            <person name="Anderssen S."/>
            <person name="Adam D."/>
            <person name="Tenconi E."/>
            <person name="Deflandre B."/>
            <person name="Arguelles-Arias A."/>
            <person name="Calusinska M."/>
            <person name="Copieters W."/>
            <person name="Karim L."/>
            <person name="Hanikenne M."/>
            <person name="Baurain D."/>
            <person name="van Wezel G."/>
            <person name="Smargiasso N."/>
            <person name="de Pauw E."/>
            <person name="Delfosse P."/>
            <person name="Rigali S."/>
        </authorList>
    </citation>
    <scope>NUCLEOTIDE SEQUENCE [LARGE SCALE GENOMIC DNA]</scope>
    <source>
        <strain evidence="17 18">MM109</strain>
    </source>
</reference>
<evidence type="ECO:0000256" key="9">
    <source>
        <dbReference type="ARBA" id="ARBA00023002"/>
    </source>
</evidence>
<keyword evidence="7" id="KW-0521">NADP</keyword>
<evidence type="ECO:0000256" key="7">
    <source>
        <dbReference type="ARBA" id="ARBA00022857"/>
    </source>
</evidence>
<keyword evidence="6 12" id="KW-0819">tRNA processing</keyword>
<dbReference type="GeneID" id="55656116"/>
<comment type="catalytic activity">
    <reaction evidence="10">
        <text>a 5,6-dihydrouridine in tRNA + NADP(+) = a uridine in tRNA + NADPH + H(+)</text>
        <dbReference type="Rhea" id="RHEA:23624"/>
        <dbReference type="Rhea" id="RHEA-COMP:13339"/>
        <dbReference type="Rhea" id="RHEA-COMP:13887"/>
        <dbReference type="ChEBI" id="CHEBI:15378"/>
        <dbReference type="ChEBI" id="CHEBI:57783"/>
        <dbReference type="ChEBI" id="CHEBI:58349"/>
        <dbReference type="ChEBI" id="CHEBI:65315"/>
        <dbReference type="ChEBI" id="CHEBI:74443"/>
    </reaction>
</comment>
<dbReference type="PANTHER" id="PTHR45846:SF1">
    <property type="entry name" value="TRNA-DIHYDROURIDINE(47) SYNTHASE [NAD(P)(+)]-LIKE"/>
    <property type="match status" value="1"/>
</dbReference>
<dbReference type="FunFam" id="3.20.20.70:FF:000099">
    <property type="entry name" value="tRNA-dihydrouridine synthase"/>
    <property type="match status" value="1"/>
</dbReference>
<evidence type="ECO:0000256" key="11">
    <source>
        <dbReference type="ARBA" id="ARBA00048802"/>
    </source>
</evidence>
<keyword evidence="4 12" id="KW-0285">Flavoprotein</keyword>
<dbReference type="InterPro" id="IPR004652">
    <property type="entry name" value="DusB-like"/>
</dbReference>
<name>A0A2R4T199_9ACTN</name>
<keyword evidence="14" id="KW-0547">Nucleotide-binding</keyword>
<feature type="binding site" evidence="14">
    <location>
        <position position="182"/>
    </location>
    <ligand>
        <name>FMN</name>
        <dbReference type="ChEBI" id="CHEBI:58210"/>
    </ligand>
</feature>
<dbReference type="Gene3D" id="1.10.1200.80">
    <property type="entry name" value="Putative flavin oxidoreducatase, domain 2"/>
    <property type="match status" value="1"/>
</dbReference>
<dbReference type="Proteomes" id="UP000244201">
    <property type="component" value="Chromosome"/>
</dbReference>
<evidence type="ECO:0000256" key="10">
    <source>
        <dbReference type="ARBA" id="ARBA00048205"/>
    </source>
</evidence>
<evidence type="ECO:0000256" key="6">
    <source>
        <dbReference type="ARBA" id="ARBA00022694"/>
    </source>
</evidence>
<dbReference type="InterPro" id="IPR001269">
    <property type="entry name" value="DUS_fam"/>
</dbReference>
<evidence type="ECO:0000259" key="16">
    <source>
        <dbReference type="Pfam" id="PF01207"/>
    </source>
</evidence>
<evidence type="ECO:0000256" key="15">
    <source>
        <dbReference type="SAM" id="MobiDB-lite"/>
    </source>
</evidence>
<comment type="catalytic activity">
    <reaction evidence="11">
        <text>a 5,6-dihydrouridine in tRNA + NAD(+) = a uridine in tRNA + NADH + H(+)</text>
        <dbReference type="Rhea" id="RHEA:54452"/>
        <dbReference type="Rhea" id="RHEA-COMP:13339"/>
        <dbReference type="Rhea" id="RHEA-COMP:13887"/>
        <dbReference type="ChEBI" id="CHEBI:15378"/>
        <dbReference type="ChEBI" id="CHEBI:57540"/>
        <dbReference type="ChEBI" id="CHEBI:57945"/>
        <dbReference type="ChEBI" id="CHEBI:65315"/>
        <dbReference type="ChEBI" id="CHEBI:74443"/>
    </reaction>
</comment>